<accession>A0AAW0AQD4</accession>
<comment type="caution">
    <text evidence="2">The sequence shown here is derived from an EMBL/GenBank/DDBJ whole genome shotgun (WGS) entry which is preliminary data.</text>
</comment>
<dbReference type="InterPro" id="IPR000182">
    <property type="entry name" value="GNAT_dom"/>
</dbReference>
<dbReference type="PANTHER" id="PTHR43441:SF5">
    <property type="entry name" value="FAMILY ACETYLTRANSFERASE, PUTATIVE-RELATED"/>
    <property type="match status" value="1"/>
</dbReference>
<feature type="domain" description="N-acetyltransferase" evidence="1">
    <location>
        <begin position="22"/>
        <end position="176"/>
    </location>
</feature>
<protein>
    <recommendedName>
        <fullName evidence="1">N-acetyltransferase domain-containing protein</fullName>
    </recommendedName>
</protein>
<dbReference type="InterPro" id="IPR016181">
    <property type="entry name" value="Acyl_CoA_acyltransferase"/>
</dbReference>
<dbReference type="Gene3D" id="3.40.630.30">
    <property type="match status" value="1"/>
</dbReference>
<dbReference type="EMBL" id="JAYKXP010000324">
    <property type="protein sequence ID" value="KAK7015203.1"/>
    <property type="molecule type" value="Genomic_DNA"/>
</dbReference>
<organism evidence="2 3">
    <name type="scientific">Paramarasmius palmivorus</name>
    <dbReference type="NCBI Taxonomy" id="297713"/>
    <lineage>
        <taxon>Eukaryota</taxon>
        <taxon>Fungi</taxon>
        <taxon>Dikarya</taxon>
        <taxon>Basidiomycota</taxon>
        <taxon>Agaricomycotina</taxon>
        <taxon>Agaricomycetes</taxon>
        <taxon>Agaricomycetidae</taxon>
        <taxon>Agaricales</taxon>
        <taxon>Marasmiineae</taxon>
        <taxon>Marasmiaceae</taxon>
        <taxon>Paramarasmius</taxon>
    </lineage>
</organism>
<dbReference type="Pfam" id="PF13302">
    <property type="entry name" value="Acetyltransf_3"/>
    <property type="match status" value="1"/>
</dbReference>
<evidence type="ECO:0000259" key="1">
    <source>
        <dbReference type="Pfam" id="PF13302"/>
    </source>
</evidence>
<reference evidence="2 3" key="1">
    <citation type="submission" date="2024-01" db="EMBL/GenBank/DDBJ databases">
        <title>A draft genome for a cacao thread blight-causing isolate of Paramarasmius palmivorus.</title>
        <authorList>
            <person name="Baruah I.K."/>
            <person name="Bukari Y."/>
            <person name="Amoako-Attah I."/>
            <person name="Meinhardt L.W."/>
            <person name="Bailey B.A."/>
            <person name="Cohen S.P."/>
        </authorList>
    </citation>
    <scope>NUCLEOTIDE SEQUENCE [LARGE SCALE GENOMIC DNA]</scope>
    <source>
        <strain evidence="2 3">GH-12</strain>
    </source>
</reference>
<dbReference type="Proteomes" id="UP001383192">
    <property type="component" value="Unassembled WGS sequence"/>
</dbReference>
<dbReference type="InterPro" id="IPR051908">
    <property type="entry name" value="Ribosomal_N-acetyltransferase"/>
</dbReference>
<name>A0AAW0AQD4_9AGAR</name>
<evidence type="ECO:0000313" key="2">
    <source>
        <dbReference type="EMBL" id="KAK7015203.1"/>
    </source>
</evidence>
<gene>
    <name evidence="2" type="ORF">VNI00_019153</name>
</gene>
<dbReference type="AlphaFoldDB" id="A0AAW0AQD4"/>
<dbReference type="GO" id="GO:1990189">
    <property type="term" value="F:protein N-terminal-serine acetyltransferase activity"/>
    <property type="evidence" value="ECO:0007669"/>
    <property type="project" value="TreeGrafter"/>
</dbReference>
<dbReference type="SUPFAM" id="SSF55729">
    <property type="entry name" value="Acyl-CoA N-acyltransferases (Nat)"/>
    <property type="match status" value="1"/>
</dbReference>
<dbReference type="PANTHER" id="PTHR43441">
    <property type="entry name" value="RIBOSOMAL-PROTEIN-SERINE ACETYLTRANSFERASE"/>
    <property type="match status" value="1"/>
</dbReference>
<keyword evidence="3" id="KW-1185">Reference proteome</keyword>
<dbReference type="GO" id="GO:0008999">
    <property type="term" value="F:protein-N-terminal-alanine acetyltransferase activity"/>
    <property type="evidence" value="ECO:0007669"/>
    <property type="project" value="TreeGrafter"/>
</dbReference>
<evidence type="ECO:0000313" key="3">
    <source>
        <dbReference type="Proteomes" id="UP001383192"/>
    </source>
</evidence>
<proteinExistence type="predicted"/>
<sequence>MFSSSKDTNFCFPIPDILQTDRVKLVPFIPSQHTSTIHTGLNSSPEITQYIPIGPYTSPEELVEEYWEKRVKPNPGYTVFVVYDTTSPSPSQHQPQEAAGFVLLCNCSPEHLLAEIGIVTFKAFQRTHVSSHAVGLLMRYALDLPDQGGLGLRRIQWQTNELNEASVGLALKMGFVKEGVLRWCQVLDPIKSVAMERHRERKGDPREGCPGGDVVVLATYWDVWEDGLREKVERMLR</sequence>